<dbReference type="PROSITE" id="PS51318">
    <property type="entry name" value="TAT"/>
    <property type="match status" value="1"/>
</dbReference>
<dbReference type="Proteomes" id="UP001597115">
    <property type="component" value="Unassembled WGS sequence"/>
</dbReference>
<dbReference type="InterPro" id="IPR036856">
    <property type="entry name" value="Ald_Oxase/Xan_DH_a/b_sf"/>
</dbReference>
<name>A0ABW4I0F0_9SPHN</name>
<dbReference type="InterPro" id="IPR006311">
    <property type="entry name" value="TAT_signal"/>
</dbReference>
<dbReference type="Gene3D" id="3.90.1170.50">
    <property type="entry name" value="Aldehyde oxidase/xanthine dehydrogenase, a/b hammerhead"/>
    <property type="match status" value="1"/>
</dbReference>
<evidence type="ECO:0000313" key="3">
    <source>
        <dbReference type="Proteomes" id="UP001597115"/>
    </source>
</evidence>
<gene>
    <name evidence="2" type="ORF">ACFSCW_03575</name>
</gene>
<dbReference type="InterPro" id="IPR000674">
    <property type="entry name" value="Ald_Oxase/Xan_DH_a/b"/>
</dbReference>
<dbReference type="Gene3D" id="3.30.365.10">
    <property type="entry name" value="Aldehyde oxidase/xanthine dehydrogenase, molybdopterin binding domain"/>
    <property type="match status" value="4"/>
</dbReference>
<organism evidence="2 3">
    <name type="scientific">Sphingomonas tabacisoli</name>
    <dbReference type="NCBI Taxonomy" id="2249466"/>
    <lineage>
        <taxon>Bacteria</taxon>
        <taxon>Pseudomonadati</taxon>
        <taxon>Pseudomonadota</taxon>
        <taxon>Alphaproteobacteria</taxon>
        <taxon>Sphingomonadales</taxon>
        <taxon>Sphingomonadaceae</taxon>
        <taxon>Sphingomonas</taxon>
    </lineage>
</organism>
<dbReference type="PANTHER" id="PTHR47495">
    <property type="entry name" value="ALDEHYDE DEHYDROGENASE"/>
    <property type="match status" value="1"/>
</dbReference>
<dbReference type="Pfam" id="PF20256">
    <property type="entry name" value="MoCoBD_2"/>
    <property type="match status" value="2"/>
</dbReference>
<evidence type="ECO:0000313" key="2">
    <source>
        <dbReference type="EMBL" id="MFD1610877.1"/>
    </source>
</evidence>
<protein>
    <submittedName>
        <fullName evidence="2">Molybdopterin cofactor-binding domain-containing protein</fullName>
    </submittedName>
</protein>
<feature type="domain" description="Aldehyde oxidase/xanthine dehydrogenase a/b hammerhead" evidence="1">
    <location>
        <begin position="234"/>
        <end position="312"/>
    </location>
</feature>
<sequence length="740" mass="78154">MRARDVSLPYVSRRRLLVAGGAGVGLVVAWAAWPRRYAPNLSAGRGEHVFDAYLKIAEDGRVTVAVPQAETGQGVFTTLPQIAADELGADWKMVGVEAAPINPLYANGVFAKEFAGEVAPKLAGFANTFATRTALMVTAGSSSVRMYERQLREAAAAARARLCMVAAKRWGVDWAACEADNGFVTHENKRFRFGDLAADAAELDAPDTPPLRIATDERLSGKSVPRVDTPAKLDGSANFTADVRLPNMVFAAIRQGPIGAARYLDGDKQAAGKVRGLLQIVERPDWVAAIAQTTWAAERALELMRPRFETRGELVGDEGIARSLAEALDADGETVVSVGDLETAFQRASVQRAHYAVAPAAHASLEPVTATASWSDGVLTLWLPTIAPEAARQVVAEALDLSAAHVVVHPMLVGGGFGRGIGAEAAVQAGLLSRMLKRPVQLCWSRSEDVLRDRFRPAAAAALTGKIAGGRIDALHAKIAAPSYGHELADALLQGSSVARSLAERGSDGFAVAGAETPYGIAHLAVEHHAADPGVPAGYWRSATHSYTCFFTESFVDELARVAGVEPFSFRMAMLGKQTRLARCLSTVAAMGGWQGGDVGTGQGIAIHTAYGSHIALLVEAHADGARVRCDRIVAVADVGRMIHPDIVRQQIEGGLIFGLAAALGCAPGFDKGLTRAHRLGELNLPRLADSPEITVELLQSNEEPGGVSELAVPPVAPALANALYAAAGHRFRQLPIRLA</sequence>
<dbReference type="Pfam" id="PF02738">
    <property type="entry name" value="MoCoBD_1"/>
    <property type="match status" value="1"/>
</dbReference>
<comment type="caution">
    <text evidence="2">The sequence shown here is derived from an EMBL/GenBank/DDBJ whole genome shotgun (WGS) entry which is preliminary data.</text>
</comment>
<evidence type="ECO:0000259" key="1">
    <source>
        <dbReference type="SMART" id="SM01008"/>
    </source>
</evidence>
<proteinExistence type="predicted"/>
<keyword evidence="3" id="KW-1185">Reference proteome</keyword>
<accession>A0ABW4I0F0</accession>
<dbReference type="SUPFAM" id="SSF56003">
    <property type="entry name" value="Molybdenum cofactor-binding domain"/>
    <property type="match status" value="2"/>
</dbReference>
<dbReference type="InterPro" id="IPR046867">
    <property type="entry name" value="AldOxase/xan_DH_MoCoBD2"/>
</dbReference>
<dbReference type="InterPro" id="IPR037165">
    <property type="entry name" value="AldOxase/xan_DH_Mopterin-bd_sf"/>
</dbReference>
<dbReference type="SUPFAM" id="SSF54665">
    <property type="entry name" value="CO dehydrogenase molybdoprotein N-domain-like"/>
    <property type="match status" value="1"/>
</dbReference>
<dbReference type="InterPro" id="IPR008274">
    <property type="entry name" value="AldOxase/xan_DH_MoCoBD1"/>
</dbReference>
<dbReference type="SMART" id="SM01008">
    <property type="entry name" value="Ald_Xan_dh_C"/>
    <property type="match status" value="1"/>
</dbReference>
<dbReference type="RefSeq" id="WP_380886973.1">
    <property type="nucleotide sequence ID" value="NZ_JBHUDY010000001.1"/>
</dbReference>
<dbReference type="PIRSF" id="PIRSF036389">
    <property type="entry name" value="IOR_B"/>
    <property type="match status" value="1"/>
</dbReference>
<dbReference type="PANTHER" id="PTHR47495:SF1">
    <property type="entry name" value="BLL3820 PROTEIN"/>
    <property type="match status" value="1"/>
</dbReference>
<dbReference type="InterPro" id="IPR012368">
    <property type="entry name" value="OxRdtase_Mopterin-bd_su_IorB"/>
</dbReference>
<dbReference type="InterPro" id="IPR052516">
    <property type="entry name" value="N-heterocyclic_Hydroxylase"/>
</dbReference>
<reference evidence="3" key="1">
    <citation type="journal article" date="2019" name="Int. J. Syst. Evol. Microbiol.">
        <title>The Global Catalogue of Microorganisms (GCM) 10K type strain sequencing project: providing services to taxonomists for standard genome sequencing and annotation.</title>
        <authorList>
            <consortium name="The Broad Institute Genomics Platform"/>
            <consortium name="The Broad Institute Genome Sequencing Center for Infectious Disease"/>
            <person name="Wu L."/>
            <person name="Ma J."/>
        </authorList>
    </citation>
    <scope>NUCLEOTIDE SEQUENCE [LARGE SCALE GENOMIC DNA]</scope>
    <source>
        <strain evidence="3">CGMCC 1.16275</strain>
    </source>
</reference>
<dbReference type="EMBL" id="JBHUDY010000001">
    <property type="protein sequence ID" value="MFD1610877.1"/>
    <property type="molecule type" value="Genomic_DNA"/>
</dbReference>